<name>A0A1Q8ZTK7_9HYPH</name>
<dbReference type="RefSeq" id="WP_075639181.1">
    <property type="nucleotide sequence ID" value="NZ_MKIM01000025.1"/>
</dbReference>
<dbReference type="Pfam" id="PF13975">
    <property type="entry name" value="gag-asp_proteas"/>
    <property type="match status" value="1"/>
</dbReference>
<dbReference type="Gene3D" id="2.40.70.10">
    <property type="entry name" value="Acid Proteases"/>
    <property type="match status" value="1"/>
</dbReference>
<sequence length="174" mass="18742">MLMRVLIFAGLIVVVATQLPAYLQSHIEAPPVVASLNTESQSAPPEQASSYGQALLRADQRGHFITTFRINGKAVEAMIDTGASSVAINETTARRLGMSGNDLNFKYKVNTANGETPAAVVMLDRIEVGGVRVDDVQAMVLKDTALSSTLIGMTFLKKLGSYKVENGQMRLSQR</sequence>
<keyword evidence="2" id="KW-1185">Reference proteome</keyword>
<comment type="caution">
    <text evidence="1">The sequence shown here is derived from an EMBL/GenBank/DDBJ whole genome shotgun (WGS) entry which is preliminary data.</text>
</comment>
<dbReference type="NCBIfam" id="TIGR02281">
    <property type="entry name" value="clan_AA_DTGA"/>
    <property type="match status" value="1"/>
</dbReference>
<dbReference type="AlphaFoldDB" id="A0A1Q8ZTK7"/>
<dbReference type="GO" id="GO:0008233">
    <property type="term" value="F:peptidase activity"/>
    <property type="evidence" value="ECO:0007669"/>
    <property type="project" value="UniProtKB-KW"/>
</dbReference>
<dbReference type="GO" id="GO:0006508">
    <property type="term" value="P:proteolysis"/>
    <property type="evidence" value="ECO:0007669"/>
    <property type="project" value="UniProtKB-KW"/>
</dbReference>
<dbReference type="EMBL" id="MKIM01000025">
    <property type="protein sequence ID" value="OLP45268.1"/>
    <property type="molecule type" value="Genomic_DNA"/>
</dbReference>
<gene>
    <name evidence="1" type="ORF">BJF95_18315</name>
</gene>
<proteinExistence type="predicted"/>
<evidence type="ECO:0000313" key="1">
    <source>
        <dbReference type="EMBL" id="OLP45268.1"/>
    </source>
</evidence>
<dbReference type="CDD" id="cd05483">
    <property type="entry name" value="retropepsin_like_bacteria"/>
    <property type="match status" value="1"/>
</dbReference>
<dbReference type="SUPFAM" id="SSF50630">
    <property type="entry name" value="Acid proteases"/>
    <property type="match status" value="1"/>
</dbReference>
<reference evidence="1 2" key="1">
    <citation type="submission" date="2016-09" db="EMBL/GenBank/DDBJ databases">
        <title>Rhizobium oryziradicis sp. nov., isolated from the root of rice.</title>
        <authorList>
            <person name="Zhao J."/>
            <person name="Zhang X."/>
        </authorList>
    </citation>
    <scope>NUCLEOTIDE SEQUENCE [LARGE SCALE GENOMIC DNA]</scope>
    <source>
        <strain evidence="1 2">N19</strain>
    </source>
</reference>
<dbReference type="OrthoDB" id="7595324at2"/>
<dbReference type="Proteomes" id="UP000186894">
    <property type="component" value="Unassembled WGS sequence"/>
</dbReference>
<keyword evidence="1" id="KW-0378">Hydrolase</keyword>
<evidence type="ECO:0000313" key="2">
    <source>
        <dbReference type="Proteomes" id="UP000186894"/>
    </source>
</evidence>
<dbReference type="InterPro" id="IPR011969">
    <property type="entry name" value="Clan_AA_Asp_peptidase_C"/>
</dbReference>
<dbReference type="InterPro" id="IPR034122">
    <property type="entry name" value="Retropepsin-like_bacterial"/>
</dbReference>
<organism evidence="1 2">
    <name type="scientific">Rhizobium oryziradicis</name>
    <dbReference type="NCBI Taxonomy" id="1867956"/>
    <lineage>
        <taxon>Bacteria</taxon>
        <taxon>Pseudomonadati</taxon>
        <taxon>Pseudomonadota</taxon>
        <taxon>Alphaproteobacteria</taxon>
        <taxon>Hyphomicrobiales</taxon>
        <taxon>Rhizobiaceae</taxon>
        <taxon>Rhizobium/Agrobacterium group</taxon>
        <taxon>Rhizobium</taxon>
    </lineage>
</organism>
<dbReference type="STRING" id="1867956.BJF95_18315"/>
<dbReference type="InterPro" id="IPR021109">
    <property type="entry name" value="Peptidase_aspartic_dom_sf"/>
</dbReference>
<accession>A0A1Q8ZTK7</accession>
<protein>
    <submittedName>
        <fullName evidence="1">Aspartyl protease</fullName>
    </submittedName>
</protein>
<keyword evidence="1" id="KW-0645">Protease</keyword>